<evidence type="ECO:0000259" key="2">
    <source>
        <dbReference type="Pfam" id="PF14082"/>
    </source>
</evidence>
<dbReference type="InterPro" id="IPR058712">
    <property type="entry name" value="SRA_ScoMcrA"/>
</dbReference>
<keyword evidence="5" id="KW-1185">Reference proteome</keyword>
<comment type="caution">
    <text evidence="4">The sequence shown here is derived from an EMBL/GenBank/DDBJ whole genome shotgun (WGS) entry which is preliminary data.</text>
</comment>
<sequence length="570" mass="62835">MRAMAQWLLTTGDTRLHRTQQAGLEGNTWVTSDCLGDAHVFAPLAEGDGVALRRAGRGGGIVAYGQVEAVVSAHSDPPESRFERCSPHQVTVMFDELFLDRPIEREWLRAATAPASYAFASTRRGSRRPVEISDAAWRAIVRIAPEDREIWWPARWDIAVGTVVSRTDLYLVFGGQKAATVSDSESTPNTFIFTTLSPADAASSWSDDGAFLVTGAAETDMGISYANDAVAKHVRRGRPLRVFRNSRGRCTYLGEFVVDQAKPVERWVMTGRERVVADPFSRRGPGRRKELTAPIFRLFPRGPIASLQPGPTRRQQRLRVSVKLGRHTAGSASDGAPGPEQPVGEPQSASMASVTAAVERLLAVLRTDPAAADAFAETDAAALLADLLERRMRWAAIAELRELIDDPRSRENALQRVLERNTWMFGGFYIGKSARRKLTLREQLDIPLIRADGSLHGVELKTARIKDLVVRHYDRLIVGPSVNEAVGQVINYLDHLDQQQAIIQSDLEVDCRRAAMTVVIGHPRYVACGASAAEVAETIRSYNTHLTRVQVMTYKDLLDSAERALQLAQA</sequence>
<organism evidence="4 5">
    <name type="scientific">Micromonospora zingiberis</name>
    <dbReference type="NCBI Taxonomy" id="2053011"/>
    <lineage>
        <taxon>Bacteria</taxon>
        <taxon>Bacillati</taxon>
        <taxon>Actinomycetota</taxon>
        <taxon>Actinomycetes</taxon>
        <taxon>Micromonosporales</taxon>
        <taxon>Micromonosporaceae</taxon>
        <taxon>Micromonospora</taxon>
    </lineage>
</organism>
<dbReference type="RefSeq" id="WP_131309326.1">
    <property type="nucleotide sequence ID" value="NZ_SJJR01000034.1"/>
</dbReference>
<dbReference type="Pfam" id="PF14082">
    <property type="entry name" value="SduA_C"/>
    <property type="match status" value="1"/>
</dbReference>
<proteinExistence type="predicted"/>
<name>A0A4R0G3T7_9ACTN</name>
<feature type="domain" description="Shedu protein SduA C-terminal" evidence="2">
    <location>
        <begin position="409"/>
        <end position="558"/>
    </location>
</feature>
<reference evidence="4 5" key="1">
    <citation type="submission" date="2019-02" db="EMBL/GenBank/DDBJ databases">
        <title>Jishengella sp. nov., isolated from a root of Zingiber montanum.</title>
        <authorList>
            <person name="Kuncharoen N."/>
            <person name="Kudo T."/>
            <person name="Masahiro Y."/>
            <person name="Ohkuma M."/>
            <person name="Tanasupawat S."/>
        </authorList>
    </citation>
    <scope>NUCLEOTIDE SEQUENCE [LARGE SCALE GENOMIC DNA]</scope>
    <source>
        <strain evidence="4 5">PLAI 1-1</strain>
    </source>
</reference>
<evidence type="ECO:0000259" key="3">
    <source>
        <dbReference type="Pfam" id="PF26348"/>
    </source>
</evidence>
<feature type="region of interest" description="Disordered" evidence="1">
    <location>
        <begin position="325"/>
        <end position="350"/>
    </location>
</feature>
<feature type="domain" description="ScoMcrA-like SRA" evidence="3">
    <location>
        <begin position="164"/>
        <end position="264"/>
    </location>
</feature>
<gene>
    <name evidence="4" type="ORF">E0H26_27995</name>
</gene>
<accession>A0A4R0G3T7</accession>
<dbReference type="AlphaFoldDB" id="A0A4R0G3T7"/>
<evidence type="ECO:0000313" key="4">
    <source>
        <dbReference type="EMBL" id="TCB89391.1"/>
    </source>
</evidence>
<dbReference type="EMBL" id="SJJR01000034">
    <property type="protein sequence ID" value="TCB89391.1"/>
    <property type="molecule type" value="Genomic_DNA"/>
</dbReference>
<dbReference type="Pfam" id="PF26348">
    <property type="entry name" value="SRA_ScoMcrA"/>
    <property type="match status" value="1"/>
</dbReference>
<evidence type="ECO:0000313" key="5">
    <source>
        <dbReference type="Proteomes" id="UP000292274"/>
    </source>
</evidence>
<evidence type="ECO:0000256" key="1">
    <source>
        <dbReference type="SAM" id="MobiDB-lite"/>
    </source>
</evidence>
<protein>
    <submittedName>
        <fullName evidence="4">DUF4263 domain-containing protein</fullName>
    </submittedName>
</protein>
<dbReference type="InterPro" id="IPR025359">
    <property type="entry name" value="SduA_C"/>
</dbReference>
<dbReference type="Proteomes" id="UP000292274">
    <property type="component" value="Unassembled WGS sequence"/>
</dbReference>
<dbReference type="OrthoDB" id="5148202at2"/>